<evidence type="ECO:0000256" key="2">
    <source>
        <dbReference type="SAM" id="SignalP"/>
    </source>
</evidence>
<feature type="transmembrane region" description="Helical" evidence="1">
    <location>
        <begin position="501"/>
        <end position="527"/>
    </location>
</feature>
<dbReference type="OrthoDB" id="5392263at2759"/>
<evidence type="ECO:0000313" key="4">
    <source>
        <dbReference type="Proteomes" id="UP000305067"/>
    </source>
</evidence>
<sequence>MLLLAASPSVFFSRFPRLYVCLLFLGFCASAQNITNNVDQCITDAKRLLAQSEEFTGQFPLFGAHGADFLQCFAQLNSTFDAQYHGSDTCGTTSNGSPVSLRKATGIPYKLCVEVCGSGQEPFNWSQFAQRFSAWLLPWLALISQLPFGASLRIDNLVSVFLAVGSPTLAAYSLAITALNGQWVAQRFSNSEYSNVAEVVGILRGLQQAPLRVMDGDRGLLASLVVLPENDRWFAEMAQWIKFGHTWSISAATSIGWVLVAYVLTVAQSFQEFNEPEEMGRRIESNGQAVGSIWLWLVPIVAGWLQIAPKIESARLADAMNRANALAQVATDHAGVVHNANALSRTDRAFWLATRGQDCGHPDELATAPIFNYARFLPWVQAVDQVANAYDNASAKMSRNIPVNRDQEWNETSTGANRYGTLRQVVVYCRPVNKNGSDLQLEEDSLGNSPPSSSFWGPGVLERCFVASAMALTLQWATTGSAVVMLWFTPTTGLSCRSAAYLAYGVASTLVWFLMVSSAFLAHAATLRTGRRNPPRRRQSFIGPHLLRFLSSTLRRTGKLIAGLNALYIVGVCIFQFSNSFSRCYCNSSVPYWGQRAFDVMSLHGDLKAMRSAWVGGLAMALSTCVIFIGFINLYTDPPSP</sequence>
<reference evidence="3 4" key="1">
    <citation type="journal article" date="2019" name="Nat. Ecol. Evol.">
        <title>Megaphylogeny resolves global patterns of mushroom evolution.</title>
        <authorList>
            <person name="Varga T."/>
            <person name="Krizsan K."/>
            <person name="Foldi C."/>
            <person name="Dima B."/>
            <person name="Sanchez-Garcia M."/>
            <person name="Sanchez-Ramirez S."/>
            <person name="Szollosi G.J."/>
            <person name="Szarkandi J.G."/>
            <person name="Papp V."/>
            <person name="Albert L."/>
            <person name="Andreopoulos W."/>
            <person name="Angelini C."/>
            <person name="Antonin V."/>
            <person name="Barry K.W."/>
            <person name="Bougher N.L."/>
            <person name="Buchanan P."/>
            <person name="Buyck B."/>
            <person name="Bense V."/>
            <person name="Catcheside P."/>
            <person name="Chovatia M."/>
            <person name="Cooper J."/>
            <person name="Damon W."/>
            <person name="Desjardin D."/>
            <person name="Finy P."/>
            <person name="Geml J."/>
            <person name="Haridas S."/>
            <person name="Hughes K."/>
            <person name="Justo A."/>
            <person name="Karasinski D."/>
            <person name="Kautmanova I."/>
            <person name="Kiss B."/>
            <person name="Kocsube S."/>
            <person name="Kotiranta H."/>
            <person name="LaButti K.M."/>
            <person name="Lechner B.E."/>
            <person name="Liimatainen K."/>
            <person name="Lipzen A."/>
            <person name="Lukacs Z."/>
            <person name="Mihaltcheva S."/>
            <person name="Morgado L.N."/>
            <person name="Niskanen T."/>
            <person name="Noordeloos M.E."/>
            <person name="Ohm R.A."/>
            <person name="Ortiz-Santana B."/>
            <person name="Ovrebo C."/>
            <person name="Racz N."/>
            <person name="Riley R."/>
            <person name="Savchenko A."/>
            <person name="Shiryaev A."/>
            <person name="Soop K."/>
            <person name="Spirin V."/>
            <person name="Szebenyi C."/>
            <person name="Tomsovsky M."/>
            <person name="Tulloss R.E."/>
            <person name="Uehling J."/>
            <person name="Grigoriev I.V."/>
            <person name="Vagvolgyi C."/>
            <person name="Papp T."/>
            <person name="Martin F.M."/>
            <person name="Miettinen O."/>
            <person name="Hibbett D.S."/>
            <person name="Nagy L.G."/>
        </authorList>
    </citation>
    <scope>NUCLEOTIDE SEQUENCE [LARGE SCALE GENOMIC DNA]</scope>
    <source>
        <strain evidence="3 4">CBS 309.79</strain>
    </source>
</reference>
<proteinExistence type="predicted"/>
<keyword evidence="1" id="KW-0812">Transmembrane</keyword>
<dbReference type="STRING" id="1884261.A0A5C3QG27"/>
<feature type="transmembrane region" description="Helical" evidence="1">
    <location>
        <begin position="247"/>
        <end position="267"/>
    </location>
</feature>
<accession>A0A5C3QG27</accession>
<feature type="transmembrane region" description="Helical" evidence="1">
    <location>
        <begin position="560"/>
        <end position="578"/>
    </location>
</feature>
<feature type="chain" id="PRO_5022735376" evidence="2">
    <location>
        <begin position="32"/>
        <end position="641"/>
    </location>
</feature>
<gene>
    <name evidence="3" type="ORF">BDV98DRAFT_549093</name>
</gene>
<keyword evidence="2" id="KW-0732">Signal</keyword>
<feature type="transmembrane region" description="Helical" evidence="1">
    <location>
        <begin position="287"/>
        <end position="305"/>
    </location>
</feature>
<keyword evidence="1" id="KW-0472">Membrane</keyword>
<feature type="transmembrane region" description="Helical" evidence="1">
    <location>
        <begin position="613"/>
        <end position="635"/>
    </location>
</feature>
<keyword evidence="1" id="KW-1133">Transmembrane helix</keyword>
<evidence type="ECO:0000256" key="1">
    <source>
        <dbReference type="SAM" id="Phobius"/>
    </source>
</evidence>
<dbReference type="EMBL" id="ML178826">
    <property type="protein sequence ID" value="TFL00956.1"/>
    <property type="molecule type" value="Genomic_DNA"/>
</dbReference>
<evidence type="ECO:0000313" key="3">
    <source>
        <dbReference type="EMBL" id="TFL00956.1"/>
    </source>
</evidence>
<dbReference type="Proteomes" id="UP000305067">
    <property type="component" value="Unassembled WGS sequence"/>
</dbReference>
<name>A0A5C3QG27_9AGAR</name>
<dbReference type="AlphaFoldDB" id="A0A5C3QG27"/>
<feature type="signal peptide" evidence="2">
    <location>
        <begin position="1"/>
        <end position="31"/>
    </location>
</feature>
<organism evidence="3 4">
    <name type="scientific">Pterulicium gracile</name>
    <dbReference type="NCBI Taxonomy" id="1884261"/>
    <lineage>
        <taxon>Eukaryota</taxon>
        <taxon>Fungi</taxon>
        <taxon>Dikarya</taxon>
        <taxon>Basidiomycota</taxon>
        <taxon>Agaricomycotina</taxon>
        <taxon>Agaricomycetes</taxon>
        <taxon>Agaricomycetidae</taxon>
        <taxon>Agaricales</taxon>
        <taxon>Pleurotineae</taxon>
        <taxon>Pterulaceae</taxon>
        <taxon>Pterulicium</taxon>
    </lineage>
</organism>
<feature type="transmembrane region" description="Helical" evidence="1">
    <location>
        <begin position="464"/>
        <end position="489"/>
    </location>
</feature>
<protein>
    <submittedName>
        <fullName evidence="3">Uncharacterized protein</fullName>
    </submittedName>
</protein>
<feature type="transmembrane region" description="Helical" evidence="1">
    <location>
        <begin position="157"/>
        <end position="179"/>
    </location>
</feature>
<keyword evidence="4" id="KW-1185">Reference proteome</keyword>